<reference evidence="1" key="1">
    <citation type="submission" date="2014-05" db="EMBL/GenBank/DDBJ databases">
        <authorList>
            <person name="Chronopoulou M."/>
        </authorList>
    </citation>
    <scope>NUCLEOTIDE SEQUENCE</scope>
    <source>
        <tissue evidence="1">Whole organism</tissue>
    </source>
</reference>
<sequence length="62" mass="6984">MGSSDAERSGRPVEVTTPEIIYKIHDMVMDERRMKVHEIDSVGNFSSWKPISINFGTTTAEV</sequence>
<name>A0A0K2T8S3_LEPSM</name>
<protein>
    <submittedName>
        <fullName evidence="1">Uncharacterized protein</fullName>
    </submittedName>
</protein>
<gene>
    <name evidence="1" type="primary">Dyak\GE18376</name>
</gene>
<proteinExistence type="predicted"/>
<dbReference type="EMBL" id="HACA01005037">
    <property type="protein sequence ID" value="CDW22398.1"/>
    <property type="molecule type" value="Transcribed_RNA"/>
</dbReference>
<evidence type="ECO:0000313" key="1">
    <source>
        <dbReference type="EMBL" id="CDW22398.1"/>
    </source>
</evidence>
<dbReference type="AlphaFoldDB" id="A0A0K2T8S3"/>
<organism evidence="1">
    <name type="scientific">Lepeophtheirus salmonis</name>
    <name type="common">Salmon louse</name>
    <name type="synonym">Caligus salmonis</name>
    <dbReference type="NCBI Taxonomy" id="72036"/>
    <lineage>
        <taxon>Eukaryota</taxon>
        <taxon>Metazoa</taxon>
        <taxon>Ecdysozoa</taxon>
        <taxon>Arthropoda</taxon>
        <taxon>Crustacea</taxon>
        <taxon>Multicrustacea</taxon>
        <taxon>Hexanauplia</taxon>
        <taxon>Copepoda</taxon>
        <taxon>Siphonostomatoida</taxon>
        <taxon>Caligidae</taxon>
        <taxon>Lepeophtheirus</taxon>
    </lineage>
</organism>
<accession>A0A0K2T8S3</accession>